<name>A0A439CWQ5_9PEZI</name>
<feature type="region of interest" description="Disordered" evidence="1">
    <location>
        <begin position="1"/>
        <end position="38"/>
    </location>
</feature>
<evidence type="ECO:0000256" key="1">
    <source>
        <dbReference type="SAM" id="MobiDB-lite"/>
    </source>
</evidence>
<dbReference type="EMBL" id="RYZI01000336">
    <property type="protein sequence ID" value="RWA06451.1"/>
    <property type="molecule type" value="Genomic_DNA"/>
</dbReference>
<gene>
    <name evidence="2" type="ORF">EKO27_g8663</name>
</gene>
<sequence length="251" mass="28904">MRRTIQRLARPSPPYPRVQPRSPPVHVNKPAWEDPTVDVEPSQNVTSMYRQHGIIFPYQLRPLKGIFSGNNPYHLGVSYSQEHCVLHQSMKFFDRIEHPFMRPLLDIYVEKNKEPLWFSGFAHGEGAFPNKTASKKITHALREALAEAGYDRFGRKVLVDGESSAVADLYGTLRVTTNKPLVVCNANFTELLECAKAIVARAEKELQRDKNGRHIEGPQWQHYPPRHSAQRGPKRQHNGQQHNNQRVRRSY</sequence>
<evidence type="ECO:0000313" key="2">
    <source>
        <dbReference type="EMBL" id="RWA06451.1"/>
    </source>
</evidence>
<proteinExistence type="predicted"/>
<protein>
    <submittedName>
        <fullName evidence="2">Uncharacterized protein</fullName>
    </submittedName>
</protein>
<feature type="compositionally biased region" description="Pro residues" evidence="1">
    <location>
        <begin position="11"/>
        <end position="23"/>
    </location>
</feature>
<evidence type="ECO:0000313" key="3">
    <source>
        <dbReference type="Proteomes" id="UP000286045"/>
    </source>
</evidence>
<feature type="region of interest" description="Disordered" evidence="1">
    <location>
        <begin position="209"/>
        <end position="251"/>
    </location>
</feature>
<dbReference type="Proteomes" id="UP000286045">
    <property type="component" value="Unassembled WGS sequence"/>
</dbReference>
<reference evidence="2 3" key="1">
    <citation type="submission" date="2018-12" db="EMBL/GenBank/DDBJ databases">
        <title>Draft genome sequence of Xylaria grammica IHI A82.</title>
        <authorList>
            <person name="Buettner E."/>
            <person name="Kellner H."/>
        </authorList>
    </citation>
    <scope>NUCLEOTIDE SEQUENCE [LARGE SCALE GENOMIC DNA]</scope>
    <source>
        <strain evidence="2 3">IHI A82</strain>
    </source>
</reference>
<keyword evidence="3" id="KW-1185">Reference proteome</keyword>
<comment type="caution">
    <text evidence="2">The sequence shown here is derived from an EMBL/GenBank/DDBJ whole genome shotgun (WGS) entry which is preliminary data.</text>
</comment>
<organism evidence="2 3">
    <name type="scientific">Xylaria grammica</name>
    <dbReference type="NCBI Taxonomy" id="363999"/>
    <lineage>
        <taxon>Eukaryota</taxon>
        <taxon>Fungi</taxon>
        <taxon>Dikarya</taxon>
        <taxon>Ascomycota</taxon>
        <taxon>Pezizomycotina</taxon>
        <taxon>Sordariomycetes</taxon>
        <taxon>Xylariomycetidae</taxon>
        <taxon>Xylariales</taxon>
        <taxon>Xylariaceae</taxon>
        <taxon>Xylaria</taxon>
    </lineage>
</organism>
<feature type="compositionally biased region" description="Basic residues" evidence="1">
    <location>
        <begin position="224"/>
        <end position="237"/>
    </location>
</feature>
<dbReference type="AlphaFoldDB" id="A0A439CWQ5"/>
<accession>A0A439CWQ5</accession>